<dbReference type="PROSITE" id="PS01036">
    <property type="entry name" value="HSP70_3"/>
    <property type="match status" value="1"/>
</dbReference>
<dbReference type="PROSITE" id="PS00329">
    <property type="entry name" value="HSP70_2"/>
    <property type="match status" value="1"/>
</dbReference>
<evidence type="ECO:0008006" key="7">
    <source>
        <dbReference type="Google" id="ProtNLM"/>
    </source>
</evidence>
<dbReference type="Gene3D" id="3.90.640.10">
    <property type="entry name" value="Actin, Chain A, domain 4"/>
    <property type="match status" value="1"/>
</dbReference>
<dbReference type="Gene3D" id="2.60.34.10">
    <property type="entry name" value="Substrate Binding Domain Of DNAk, Chain A, domain 1"/>
    <property type="match status" value="1"/>
</dbReference>
<dbReference type="PANTHER" id="PTHR19375">
    <property type="entry name" value="HEAT SHOCK PROTEIN 70KDA"/>
    <property type="match status" value="1"/>
</dbReference>
<keyword evidence="3 4" id="KW-0067">ATP-binding</keyword>
<evidence type="ECO:0000256" key="4">
    <source>
        <dbReference type="RuleBase" id="RU003322"/>
    </source>
</evidence>
<evidence type="ECO:0000256" key="2">
    <source>
        <dbReference type="ARBA" id="ARBA00022741"/>
    </source>
</evidence>
<dbReference type="FunFam" id="3.90.640.10:FF:000010">
    <property type="entry name" value="heat shock 70 kDa protein 14"/>
    <property type="match status" value="1"/>
</dbReference>
<keyword evidence="6" id="KW-1185">Reference proteome</keyword>
<reference evidence="5" key="1">
    <citation type="submission" date="2021-02" db="EMBL/GenBank/DDBJ databases">
        <authorList>
            <person name="Nowell W R."/>
        </authorList>
    </citation>
    <scope>NUCLEOTIDE SEQUENCE</scope>
    <source>
        <strain evidence="5">Ploen Becks lab</strain>
    </source>
</reference>
<evidence type="ECO:0000256" key="3">
    <source>
        <dbReference type="ARBA" id="ARBA00022840"/>
    </source>
</evidence>
<organism evidence="5 6">
    <name type="scientific">Brachionus calyciflorus</name>
    <dbReference type="NCBI Taxonomy" id="104777"/>
    <lineage>
        <taxon>Eukaryota</taxon>
        <taxon>Metazoa</taxon>
        <taxon>Spiralia</taxon>
        <taxon>Gnathifera</taxon>
        <taxon>Rotifera</taxon>
        <taxon>Eurotatoria</taxon>
        <taxon>Monogononta</taxon>
        <taxon>Pseudotrocha</taxon>
        <taxon>Ploima</taxon>
        <taxon>Brachionidae</taxon>
        <taxon>Brachionus</taxon>
    </lineage>
</organism>
<comment type="caution">
    <text evidence="5">The sequence shown here is derived from an EMBL/GenBank/DDBJ whole genome shotgun (WGS) entry which is preliminary data.</text>
</comment>
<proteinExistence type="inferred from homology"/>
<dbReference type="InterPro" id="IPR018181">
    <property type="entry name" value="Heat_shock_70_CS"/>
</dbReference>
<dbReference type="InterPro" id="IPR013126">
    <property type="entry name" value="Hsp_70_fam"/>
</dbReference>
<dbReference type="AlphaFoldDB" id="A0A814G774"/>
<dbReference type="CDD" id="cd24028">
    <property type="entry name" value="ASKHA_NBD_HSP70_HSPA1-like"/>
    <property type="match status" value="1"/>
</dbReference>
<dbReference type="SUPFAM" id="SSF53067">
    <property type="entry name" value="Actin-like ATPase domain"/>
    <property type="match status" value="2"/>
</dbReference>
<gene>
    <name evidence="5" type="ORF">OXX778_LOCUS15906</name>
</gene>
<dbReference type="GO" id="GO:0005524">
    <property type="term" value="F:ATP binding"/>
    <property type="evidence" value="ECO:0007669"/>
    <property type="project" value="UniProtKB-KW"/>
</dbReference>
<protein>
    <recommendedName>
        <fullName evidence="7">Heat shock protein 70</fullName>
    </recommendedName>
</protein>
<dbReference type="Proteomes" id="UP000663879">
    <property type="component" value="Unassembled WGS sequence"/>
</dbReference>
<accession>A0A814G774</accession>
<dbReference type="InterPro" id="IPR043129">
    <property type="entry name" value="ATPase_NBD"/>
</dbReference>
<dbReference type="GO" id="GO:0140662">
    <property type="term" value="F:ATP-dependent protein folding chaperone"/>
    <property type="evidence" value="ECO:0007669"/>
    <property type="project" value="InterPro"/>
</dbReference>
<dbReference type="FunFam" id="3.30.30.30:FF:000001">
    <property type="entry name" value="heat shock 70 kDa protein-like"/>
    <property type="match status" value="1"/>
</dbReference>
<keyword evidence="2 4" id="KW-0547">Nucleotide-binding</keyword>
<dbReference type="Pfam" id="PF00012">
    <property type="entry name" value="HSP70"/>
    <property type="match status" value="1"/>
</dbReference>
<dbReference type="SUPFAM" id="SSF100920">
    <property type="entry name" value="Heat shock protein 70kD (HSP70), peptide-binding domain"/>
    <property type="match status" value="1"/>
</dbReference>
<dbReference type="PRINTS" id="PR00301">
    <property type="entry name" value="HEATSHOCK70"/>
</dbReference>
<dbReference type="OrthoDB" id="2401965at2759"/>
<dbReference type="Gene3D" id="3.30.30.30">
    <property type="match status" value="1"/>
</dbReference>
<comment type="similarity">
    <text evidence="1 4">Belongs to the heat shock protein 70 family.</text>
</comment>
<sequence length="517" mass="57609">MAAIGIDLGTTFTCVGYFENDRHEIIENKYTGSRLTPSVVTFTDSGFKIGKPSRVSENSVYEIKRIVGKSFLDENVQKDIGNWSFKVTGDHSKPKIHVSFKNENRIFSLEEISAFILREMKNVASLHLNQNIKQAVITVPAYFNDSQRQATIDAAKIAGLKVLNLLNEPTAAALAYGYDKKLNNQSNVLVYDLGGGTFDVSIMEVDDGYFKIKAIGGDTLLGGTDFDNRLTDHFVKLIKDKHNINLNKKALLRLRNECEKVKRELTQLPEATIEIDALLNGCDFVEKISRSTFEKINADLFKRTMDIIDTTLKSANLTKNDIDDIVLVGGSSRIPKIKQMLLEYFDGKTIKQDINPDEVVAYGAAIQAALLTGTTNLSIKTIKDAIPQSLGAEKSNGQMVFYFNKNTNIPVSKNINWTTIYDNQKSVRFSIYEGEDKIAKNNNFLGEFILSNIKIAPAGSAKINCTFSIDFNGILSVVARDLDTQSSNSIVINSIRDYLINPEELEKTIIDMNDLFA</sequence>
<name>A0A814G774_9BILA</name>
<dbReference type="EMBL" id="CAJNOC010003617">
    <property type="protein sequence ID" value="CAF0990927.1"/>
    <property type="molecule type" value="Genomic_DNA"/>
</dbReference>
<dbReference type="InterPro" id="IPR029047">
    <property type="entry name" value="HSP70_peptide-bd_sf"/>
</dbReference>
<evidence type="ECO:0000256" key="1">
    <source>
        <dbReference type="ARBA" id="ARBA00007381"/>
    </source>
</evidence>
<evidence type="ECO:0000313" key="5">
    <source>
        <dbReference type="EMBL" id="CAF0990927.1"/>
    </source>
</evidence>
<dbReference type="Gene3D" id="3.30.420.40">
    <property type="match status" value="2"/>
</dbReference>
<evidence type="ECO:0000313" key="6">
    <source>
        <dbReference type="Proteomes" id="UP000663879"/>
    </source>
</evidence>